<dbReference type="Proteomes" id="UP000600365">
    <property type="component" value="Unassembled WGS sequence"/>
</dbReference>
<gene>
    <name evidence="2" type="ORF">GCM10011579_066800</name>
</gene>
<name>A0A917Y9L1_9ACTN</name>
<feature type="region of interest" description="Disordered" evidence="1">
    <location>
        <begin position="1"/>
        <end position="20"/>
    </location>
</feature>
<dbReference type="EMBL" id="BMMM01000014">
    <property type="protein sequence ID" value="GGN80851.1"/>
    <property type="molecule type" value="Genomic_DNA"/>
</dbReference>
<evidence type="ECO:0000313" key="2">
    <source>
        <dbReference type="EMBL" id="GGN80851.1"/>
    </source>
</evidence>
<evidence type="ECO:0000313" key="3">
    <source>
        <dbReference type="Proteomes" id="UP000600365"/>
    </source>
</evidence>
<protein>
    <submittedName>
        <fullName evidence="2">Uncharacterized protein</fullName>
    </submittedName>
</protein>
<reference evidence="2 3" key="1">
    <citation type="journal article" date="2014" name="Int. J. Syst. Evol. Microbiol.">
        <title>Complete genome sequence of Corynebacterium casei LMG S-19264T (=DSM 44701T), isolated from a smear-ripened cheese.</title>
        <authorList>
            <consortium name="US DOE Joint Genome Institute (JGI-PGF)"/>
            <person name="Walter F."/>
            <person name="Albersmeier A."/>
            <person name="Kalinowski J."/>
            <person name="Ruckert C."/>
        </authorList>
    </citation>
    <scope>NUCLEOTIDE SEQUENCE [LARGE SCALE GENOMIC DNA]</scope>
    <source>
        <strain evidence="2 3">CGMCC 4.7111</strain>
    </source>
</reference>
<sequence length="57" mass="6002">MAADATVRRGSRGSSGFHQRIERRFARRAGAFTVWGIPGASHATNAAFPSGREAEGG</sequence>
<dbReference type="AlphaFoldDB" id="A0A917Y9L1"/>
<proteinExistence type="predicted"/>
<organism evidence="2 3">
    <name type="scientific">Streptomyces albiflavescens</name>
    <dbReference type="NCBI Taxonomy" id="1623582"/>
    <lineage>
        <taxon>Bacteria</taxon>
        <taxon>Bacillati</taxon>
        <taxon>Actinomycetota</taxon>
        <taxon>Actinomycetes</taxon>
        <taxon>Kitasatosporales</taxon>
        <taxon>Streptomycetaceae</taxon>
        <taxon>Streptomyces</taxon>
    </lineage>
</organism>
<comment type="caution">
    <text evidence="2">The sequence shown here is derived from an EMBL/GenBank/DDBJ whole genome shotgun (WGS) entry which is preliminary data.</text>
</comment>
<keyword evidence="3" id="KW-1185">Reference proteome</keyword>
<evidence type="ECO:0000256" key="1">
    <source>
        <dbReference type="SAM" id="MobiDB-lite"/>
    </source>
</evidence>
<accession>A0A917Y9L1</accession>